<sequence>MDNTQKKIDIVNQAIEINNDRIAGYEKASEIVSGDDIHELQNLFDQYRQQSEQFNTELRPFVEQFGAEADEGTRMSGKLFRIWMDIKSIVAPSTSQAVLENCEKGEDEWKEAYRKLLNDSVEHYPELTNVLQDQMATQISAHDHIKSLRDR</sequence>
<dbReference type="Pfam" id="PF09537">
    <property type="entry name" value="DUF2383"/>
    <property type="match status" value="1"/>
</dbReference>
<organism evidence="2 3">
    <name type="scientific">Sphingobacterium lactis</name>
    <dbReference type="NCBI Taxonomy" id="797291"/>
    <lineage>
        <taxon>Bacteria</taxon>
        <taxon>Pseudomonadati</taxon>
        <taxon>Bacteroidota</taxon>
        <taxon>Sphingobacteriia</taxon>
        <taxon>Sphingobacteriales</taxon>
        <taxon>Sphingobacteriaceae</taxon>
        <taxon>Sphingobacterium</taxon>
    </lineage>
</organism>
<protein>
    <recommendedName>
        <fullName evidence="1">DUF2383 domain-containing protein</fullName>
    </recommendedName>
</protein>
<accession>A0A1H5XHT7</accession>
<evidence type="ECO:0000313" key="3">
    <source>
        <dbReference type="Proteomes" id="UP000236731"/>
    </source>
</evidence>
<dbReference type="AlphaFoldDB" id="A0A1H5XHT7"/>
<dbReference type="InterPro" id="IPR011971">
    <property type="entry name" value="CHP02284"/>
</dbReference>
<keyword evidence="3" id="KW-1185">Reference proteome</keyword>
<evidence type="ECO:0000313" key="2">
    <source>
        <dbReference type="EMBL" id="SEG11259.1"/>
    </source>
</evidence>
<reference evidence="3" key="1">
    <citation type="submission" date="2016-10" db="EMBL/GenBank/DDBJ databases">
        <authorList>
            <person name="Varghese N."/>
            <person name="Submissions S."/>
        </authorList>
    </citation>
    <scope>NUCLEOTIDE SEQUENCE [LARGE SCALE GENOMIC DNA]</scope>
    <source>
        <strain evidence="3">DSM 22361</strain>
    </source>
</reference>
<evidence type="ECO:0000259" key="1">
    <source>
        <dbReference type="Pfam" id="PF09537"/>
    </source>
</evidence>
<dbReference type="InterPro" id="IPR012347">
    <property type="entry name" value="Ferritin-like"/>
</dbReference>
<dbReference type="Proteomes" id="UP000236731">
    <property type="component" value="Unassembled WGS sequence"/>
</dbReference>
<dbReference type="InterPro" id="IPR016920">
    <property type="entry name" value="UCP029477"/>
</dbReference>
<dbReference type="EMBL" id="FNUT01000005">
    <property type="protein sequence ID" value="SEG11259.1"/>
    <property type="molecule type" value="Genomic_DNA"/>
</dbReference>
<dbReference type="Gene3D" id="1.20.1260.10">
    <property type="match status" value="1"/>
</dbReference>
<dbReference type="SUPFAM" id="SSF47240">
    <property type="entry name" value="Ferritin-like"/>
    <property type="match status" value="1"/>
</dbReference>
<dbReference type="InterPro" id="IPR009078">
    <property type="entry name" value="Ferritin-like_SF"/>
</dbReference>
<dbReference type="OrthoDB" id="282393at2"/>
<dbReference type="NCBIfam" id="TIGR02284">
    <property type="entry name" value="PA2169 family four-helix-bundle protein"/>
    <property type="match status" value="1"/>
</dbReference>
<gene>
    <name evidence="2" type="ORF">SAMN05421877_1058</name>
</gene>
<dbReference type="InterPro" id="IPR019052">
    <property type="entry name" value="DUF2383"/>
</dbReference>
<dbReference type="RefSeq" id="WP_160003692.1">
    <property type="nucleotide sequence ID" value="NZ_CP049246.1"/>
</dbReference>
<name>A0A1H5XHT7_9SPHI</name>
<proteinExistence type="predicted"/>
<dbReference type="PIRSF" id="PIRSF029477">
    <property type="entry name" value="UCP029477"/>
    <property type="match status" value="1"/>
</dbReference>
<feature type="domain" description="DUF2383" evidence="1">
    <location>
        <begin position="8"/>
        <end position="118"/>
    </location>
</feature>